<feature type="domain" description="Ice-binding protein C-terminal" evidence="3">
    <location>
        <begin position="255"/>
        <end position="279"/>
    </location>
</feature>
<sequence>MNKTITSVLAAIGIAASAPASAVIVGGIDFGVLGADPTRTHIETATLAQTFINGNGQNASIYGFITTVNGDNTYCADGSGNCGLFYTATFNNSQNFSSSYVEFTSATISVFFSNAAPINLLNQDSPTNIATIQALNGGNPWVTLTGHGNLGGIADPLAVVNGGGILTGATVGGTGFGLFDVSGPGDASVISFLNANGVLDAAGGTTDIVLTSSFSNTVLNSFDVANGFANGCQDGTAAPGAWCFQGTSNIRGDTQIPEPGILGLVGIGLLGLGAAVRRRKA</sequence>
<evidence type="ECO:0000313" key="5">
    <source>
        <dbReference type="Proteomes" id="UP000183471"/>
    </source>
</evidence>
<keyword evidence="2" id="KW-0732">Signal</keyword>
<dbReference type="NCBIfam" id="TIGR02595">
    <property type="entry name" value="PEP_CTERM"/>
    <property type="match status" value="1"/>
</dbReference>
<keyword evidence="1" id="KW-1133">Transmembrane helix</keyword>
<feature type="signal peptide" evidence="2">
    <location>
        <begin position="1"/>
        <end position="22"/>
    </location>
</feature>
<evidence type="ECO:0000256" key="1">
    <source>
        <dbReference type="SAM" id="Phobius"/>
    </source>
</evidence>
<keyword evidence="5" id="KW-1185">Reference proteome</keyword>
<keyword evidence="1" id="KW-0472">Membrane</keyword>
<accession>A0ABY0T8C8</accession>
<evidence type="ECO:0000259" key="3">
    <source>
        <dbReference type="Pfam" id="PF07589"/>
    </source>
</evidence>
<dbReference type="RefSeq" id="WP_074630938.1">
    <property type="nucleotide sequence ID" value="NZ_FNKY01000001.1"/>
</dbReference>
<gene>
    <name evidence="4" type="ORF">SAMN05216402_0832</name>
</gene>
<proteinExistence type="predicted"/>
<dbReference type="InterPro" id="IPR013424">
    <property type="entry name" value="Ice-binding_C"/>
</dbReference>
<comment type="caution">
    <text evidence="4">The sequence shown here is derived from an EMBL/GenBank/DDBJ whole genome shotgun (WGS) entry which is preliminary data.</text>
</comment>
<feature type="transmembrane region" description="Helical" evidence="1">
    <location>
        <begin position="259"/>
        <end position="276"/>
    </location>
</feature>
<dbReference type="Pfam" id="PF07589">
    <property type="entry name" value="PEP-CTERM"/>
    <property type="match status" value="1"/>
</dbReference>
<organism evidence="4 5">
    <name type="scientific">Nitrosospira multiformis</name>
    <dbReference type="NCBI Taxonomy" id="1231"/>
    <lineage>
        <taxon>Bacteria</taxon>
        <taxon>Pseudomonadati</taxon>
        <taxon>Pseudomonadota</taxon>
        <taxon>Betaproteobacteria</taxon>
        <taxon>Nitrosomonadales</taxon>
        <taxon>Nitrosomonadaceae</taxon>
        <taxon>Nitrosospira</taxon>
    </lineage>
</organism>
<dbReference type="EMBL" id="FNKY01000001">
    <property type="protein sequence ID" value="SDQ43342.1"/>
    <property type="molecule type" value="Genomic_DNA"/>
</dbReference>
<evidence type="ECO:0000256" key="2">
    <source>
        <dbReference type="SAM" id="SignalP"/>
    </source>
</evidence>
<reference evidence="4 5" key="1">
    <citation type="submission" date="2016-10" db="EMBL/GenBank/DDBJ databases">
        <authorList>
            <person name="Varghese N."/>
            <person name="Submissions S."/>
        </authorList>
    </citation>
    <scope>NUCLEOTIDE SEQUENCE [LARGE SCALE GENOMIC DNA]</scope>
    <source>
        <strain evidence="4 5">Nl1</strain>
    </source>
</reference>
<evidence type="ECO:0000313" key="4">
    <source>
        <dbReference type="EMBL" id="SDQ43342.1"/>
    </source>
</evidence>
<protein>
    <submittedName>
        <fullName evidence="4">PEP-CTERM protein-sorting domain-containing protein</fullName>
    </submittedName>
</protein>
<keyword evidence="1" id="KW-0812">Transmembrane</keyword>
<name>A0ABY0T8C8_9PROT</name>
<dbReference type="Proteomes" id="UP000183471">
    <property type="component" value="Unassembled WGS sequence"/>
</dbReference>
<feature type="chain" id="PRO_5046799294" evidence="2">
    <location>
        <begin position="23"/>
        <end position="281"/>
    </location>
</feature>